<organism evidence="2 3">
    <name type="scientific">Alicyclobacillus tolerans</name>
    <dbReference type="NCBI Taxonomy" id="90970"/>
    <lineage>
        <taxon>Bacteria</taxon>
        <taxon>Bacillati</taxon>
        <taxon>Bacillota</taxon>
        <taxon>Bacilli</taxon>
        <taxon>Bacillales</taxon>
        <taxon>Alicyclobacillaceae</taxon>
        <taxon>Alicyclobacillus</taxon>
    </lineage>
</organism>
<dbReference type="PANTHER" id="PTHR23131">
    <property type="entry name" value="ENDORIBONUCLEASE LACTB2"/>
    <property type="match status" value="1"/>
</dbReference>
<sequence>MATVQSSQALEVHCLPVPTGFAVGDMNAYLLQRADVYVLVDNGPRRQESLTALEKGLREHGISSFSKLSALVLTHGHVDHVGLTRKIAEAGVPVYAHPGVSSWLDGWEGGHIYRTRFYEALYQRCGMPQNYQEMAQKEFFLLQKLNDRSVVNVPVHDGMTFEWLPEFQFIEVPGHAQAAIALYHPEEEMMIIGDQLIARISSNALVEPLPGEADGFLAKRSKSLLDYRNNLKCIQGMKLRTVYPGHGNVIDNPRDLIAKRLEEQESRRDKVLQMVRTKPMQTAWDYAAAYFPHRLDQPSLILSEILGYLDWLVVDGEIHIVEKQGVEYFYCSRT</sequence>
<protein>
    <submittedName>
        <fullName evidence="2">Glyoxylase, beta-lactamase superfamily II</fullName>
    </submittedName>
</protein>
<dbReference type="STRING" id="1830138.SAMN05443507_11354"/>
<name>A0A1M6S7P7_9BACL</name>
<dbReference type="Proteomes" id="UP000184016">
    <property type="component" value="Unassembled WGS sequence"/>
</dbReference>
<dbReference type="Gene3D" id="3.60.15.10">
    <property type="entry name" value="Ribonuclease Z/Hydroxyacylglutathione hydrolase-like"/>
    <property type="match status" value="1"/>
</dbReference>
<dbReference type="OrthoDB" id="9802248at2"/>
<dbReference type="RefSeq" id="WP_072874212.1">
    <property type="nucleotide sequence ID" value="NZ_FRAF01000013.1"/>
</dbReference>
<dbReference type="Pfam" id="PF00753">
    <property type="entry name" value="Lactamase_B"/>
    <property type="match status" value="1"/>
</dbReference>
<reference evidence="3" key="1">
    <citation type="submission" date="2016-11" db="EMBL/GenBank/DDBJ databases">
        <authorList>
            <person name="Varghese N."/>
            <person name="Submissions S."/>
        </authorList>
    </citation>
    <scope>NUCLEOTIDE SEQUENCE [LARGE SCALE GENOMIC DNA]</scope>
    <source>
        <strain evidence="3">USBA-503</strain>
    </source>
</reference>
<dbReference type="AlphaFoldDB" id="A0A1M6S7P7"/>
<proteinExistence type="predicted"/>
<dbReference type="SMART" id="SM00849">
    <property type="entry name" value="Lactamase_B"/>
    <property type="match status" value="1"/>
</dbReference>
<evidence type="ECO:0000259" key="1">
    <source>
        <dbReference type="SMART" id="SM00849"/>
    </source>
</evidence>
<dbReference type="SUPFAM" id="SSF56281">
    <property type="entry name" value="Metallo-hydrolase/oxidoreductase"/>
    <property type="match status" value="1"/>
</dbReference>
<dbReference type="InterPro" id="IPR001279">
    <property type="entry name" value="Metallo-B-lactamas"/>
</dbReference>
<dbReference type="InterPro" id="IPR050662">
    <property type="entry name" value="Sec-metab_biosynth-thioest"/>
</dbReference>
<dbReference type="InterPro" id="IPR036866">
    <property type="entry name" value="RibonucZ/Hydroxyglut_hydro"/>
</dbReference>
<evidence type="ECO:0000313" key="3">
    <source>
        <dbReference type="Proteomes" id="UP000184016"/>
    </source>
</evidence>
<accession>A0A1M6S7P7</accession>
<gene>
    <name evidence="2" type="ORF">SAMN05443507_11354</name>
</gene>
<dbReference type="EMBL" id="FRAF01000013">
    <property type="protein sequence ID" value="SHK40733.1"/>
    <property type="molecule type" value="Genomic_DNA"/>
</dbReference>
<evidence type="ECO:0000313" key="2">
    <source>
        <dbReference type="EMBL" id="SHK40733.1"/>
    </source>
</evidence>
<keyword evidence="3" id="KW-1185">Reference proteome</keyword>
<feature type="domain" description="Metallo-beta-lactamase" evidence="1">
    <location>
        <begin position="25"/>
        <end position="246"/>
    </location>
</feature>